<accession>A0A1X6YHM0</accession>
<dbReference type="OrthoDB" id="9811036at2"/>
<protein>
    <recommendedName>
        <fullName evidence="2">Thiol:disulfide interchange protein DsbD N-terminal domain-containing protein</fullName>
    </recommendedName>
</protein>
<dbReference type="Proteomes" id="UP000193061">
    <property type="component" value="Unassembled WGS sequence"/>
</dbReference>
<name>A0A1X6YHM0_9RHOB</name>
<feature type="domain" description="Thiol:disulfide interchange protein DsbD N-terminal" evidence="2">
    <location>
        <begin position="41"/>
        <end position="144"/>
    </location>
</feature>
<dbReference type="Pfam" id="PF11412">
    <property type="entry name" value="DsbD_N"/>
    <property type="match status" value="1"/>
</dbReference>
<reference evidence="3 4" key="1">
    <citation type="submission" date="2017-03" db="EMBL/GenBank/DDBJ databases">
        <authorList>
            <person name="Afonso C.L."/>
            <person name="Miller P.J."/>
            <person name="Scott M.A."/>
            <person name="Spackman E."/>
            <person name="Goraichik I."/>
            <person name="Dimitrov K.M."/>
            <person name="Suarez D.L."/>
            <person name="Swayne D.E."/>
        </authorList>
    </citation>
    <scope>NUCLEOTIDE SEQUENCE [LARGE SCALE GENOMIC DNA]</scope>
    <source>
        <strain evidence="3 4">CECT 7450</strain>
    </source>
</reference>
<proteinExistence type="predicted"/>
<evidence type="ECO:0000256" key="1">
    <source>
        <dbReference type="SAM" id="SignalP"/>
    </source>
</evidence>
<keyword evidence="4" id="KW-1185">Reference proteome</keyword>
<dbReference type="InterPro" id="IPR028250">
    <property type="entry name" value="DsbDN"/>
</dbReference>
<sequence length="269" mass="28801">MIKTLFTLCAAWCLALAAPVVAGPADDIVDARILPGWRGSNGEHVSALQITLKDGWKTYWRAPGDAGIPPRFDWQGSDNLAGVHVVWPTPIVFRQSGLQSVGYKDVLILPLKITPKQGAGSISLRGDIEIGVCEDICVPVNLKVSQDLPSTAGKRDPRIVAALADQPYSATESGVSHVSCQVTPVKNGMKLKAKITLPRKGKSEFVAIEADDPKIWVAQAETKREGRVLYAETTLYHADGRPFSLNRSGLRLTVIGGKSAVDIQGCPAG</sequence>
<dbReference type="EMBL" id="FWFX01000002">
    <property type="protein sequence ID" value="SLN21572.1"/>
    <property type="molecule type" value="Genomic_DNA"/>
</dbReference>
<feature type="chain" id="PRO_5013118206" description="Thiol:disulfide interchange protein DsbD N-terminal domain-containing protein" evidence="1">
    <location>
        <begin position="23"/>
        <end position="269"/>
    </location>
</feature>
<keyword evidence="1" id="KW-0732">Signal</keyword>
<feature type="signal peptide" evidence="1">
    <location>
        <begin position="1"/>
        <end position="22"/>
    </location>
</feature>
<evidence type="ECO:0000313" key="3">
    <source>
        <dbReference type="EMBL" id="SLN21572.1"/>
    </source>
</evidence>
<dbReference type="AlphaFoldDB" id="A0A1X6YHM0"/>
<evidence type="ECO:0000259" key="2">
    <source>
        <dbReference type="Pfam" id="PF11412"/>
    </source>
</evidence>
<evidence type="ECO:0000313" key="4">
    <source>
        <dbReference type="Proteomes" id="UP000193061"/>
    </source>
</evidence>
<gene>
    <name evidence="3" type="ORF">ROA7450_00773</name>
</gene>
<organism evidence="3 4">
    <name type="scientific">Roseovarius albus</name>
    <dbReference type="NCBI Taxonomy" id="1247867"/>
    <lineage>
        <taxon>Bacteria</taxon>
        <taxon>Pseudomonadati</taxon>
        <taxon>Pseudomonadota</taxon>
        <taxon>Alphaproteobacteria</taxon>
        <taxon>Rhodobacterales</taxon>
        <taxon>Roseobacteraceae</taxon>
        <taxon>Roseovarius</taxon>
    </lineage>
</organism>
<dbReference type="RefSeq" id="WP_085804327.1">
    <property type="nucleotide sequence ID" value="NZ_FWFX01000002.1"/>
</dbReference>